<dbReference type="Proteomes" id="UP000595564">
    <property type="component" value="Chromosome"/>
</dbReference>
<evidence type="ECO:0000313" key="2">
    <source>
        <dbReference type="EMBL" id="BBB32201.1"/>
    </source>
</evidence>
<accession>A0A7R6PPX8</accession>
<dbReference type="KEGG" id="thyd:TTHT_0620"/>
<feature type="domain" description="Transglutaminase-like" evidence="1">
    <location>
        <begin position="93"/>
        <end position="189"/>
    </location>
</feature>
<proteinExistence type="predicted"/>
<dbReference type="InterPro" id="IPR002931">
    <property type="entry name" value="Transglutaminase-like"/>
</dbReference>
<dbReference type="EMBL" id="AP017470">
    <property type="protein sequence ID" value="BBB32201.1"/>
    <property type="molecule type" value="Genomic_DNA"/>
</dbReference>
<dbReference type="SUPFAM" id="SSF54001">
    <property type="entry name" value="Cysteine proteinases"/>
    <property type="match status" value="1"/>
</dbReference>
<dbReference type="InterPro" id="IPR038765">
    <property type="entry name" value="Papain-like_cys_pep_sf"/>
</dbReference>
<dbReference type="AlphaFoldDB" id="A0A7R6PPX8"/>
<evidence type="ECO:0000259" key="1">
    <source>
        <dbReference type="Pfam" id="PF01841"/>
    </source>
</evidence>
<dbReference type="RefSeq" id="WP_201328540.1">
    <property type="nucleotide sequence ID" value="NZ_AP017470.1"/>
</dbReference>
<gene>
    <name evidence="2" type="ORF">TTHT_0620</name>
</gene>
<protein>
    <recommendedName>
        <fullName evidence="1">Transglutaminase-like domain-containing protein</fullName>
    </recommendedName>
</protein>
<evidence type="ECO:0000313" key="3">
    <source>
        <dbReference type="Proteomes" id="UP000595564"/>
    </source>
</evidence>
<reference evidence="2 3" key="1">
    <citation type="journal article" date="2012" name="Extremophiles">
        <title>Thermotomaculum hydrothermale gen. nov., sp. nov., a novel heterotrophic thermophile within the phylum Acidobacteria from a deep-sea hydrothermal vent chimney in the Southern Okinawa Trough.</title>
        <authorList>
            <person name="Izumi H."/>
            <person name="Nunoura T."/>
            <person name="Miyazaki M."/>
            <person name="Mino S."/>
            <person name="Toki T."/>
            <person name="Takai K."/>
            <person name="Sako Y."/>
            <person name="Sawabe T."/>
            <person name="Nakagawa S."/>
        </authorList>
    </citation>
    <scope>NUCLEOTIDE SEQUENCE [LARGE SCALE GENOMIC DNA]</scope>
    <source>
        <strain evidence="2 3">AC55</strain>
    </source>
</reference>
<name>A0A7R6PPX8_9BACT</name>
<keyword evidence="3" id="KW-1185">Reference proteome</keyword>
<dbReference type="Gene3D" id="3.10.620.30">
    <property type="match status" value="1"/>
</dbReference>
<sequence>MRFLILFLFTINVFSNQIAIKTIYLCSETPACLKNYSNANYTLKIKNKNKIEVKVNYAPLKIPSPYPFEIKERRLITLIEKNKSNSEELILFAHEIKQKSKGYYQCVDNVLNFVSKNFKYSNTINPPLKGDCNTAALTTVKLLALCNIPARIRYVIKFENTKKTTISGKSLHAIVEIYYPRYGWAFSDPVKYHHFVPSTYLLICNSQTLLGTTFKIKNNLTKKGFTDILKKKTIVYKLPNLFRFY</sequence>
<dbReference type="Pfam" id="PF01841">
    <property type="entry name" value="Transglut_core"/>
    <property type="match status" value="1"/>
</dbReference>
<organism evidence="2 3">
    <name type="scientific">Thermotomaculum hydrothermale</name>
    <dbReference type="NCBI Taxonomy" id="981385"/>
    <lineage>
        <taxon>Bacteria</taxon>
        <taxon>Pseudomonadati</taxon>
        <taxon>Acidobacteriota</taxon>
        <taxon>Holophagae</taxon>
        <taxon>Thermotomaculales</taxon>
        <taxon>Thermotomaculaceae</taxon>
        <taxon>Thermotomaculum</taxon>
    </lineage>
</organism>